<sequence>VRLASLIIPLFINFLPDSTVSSVKINSPNARLISYIIERIQYLIPLYSNEFRLVLQTLPDLRTKLENAIRRQQQLKQQQKDERESNYSSKHYHTTLNSPSQAPSLPLRIDFSNFKSS</sequence>
<evidence type="ECO:0000256" key="2">
    <source>
        <dbReference type="SAM" id="SignalP"/>
    </source>
</evidence>
<name>A0A819HV15_9BILA</name>
<dbReference type="EMBL" id="CAJOBF010001063">
    <property type="protein sequence ID" value="CAF3908094.1"/>
    <property type="molecule type" value="Genomic_DNA"/>
</dbReference>
<dbReference type="EMBL" id="CAJOBJ010069730">
    <property type="protein sequence ID" value="CAF4454808.1"/>
    <property type="molecule type" value="Genomic_DNA"/>
</dbReference>
<feature type="non-terminal residue" evidence="4">
    <location>
        <position position="1"/>
    </location>
</feature>
<dbReference type="Proteomes" id="UP000681720">
    <property type="component" value="Unassembled WGS sequence"/>
</dbReference>
<evidence type="ECO:0000256" key="1">
    <source>
        <dbReference type="SAM" id="MobiDB-lite"/>
    </source>
</evidence>
<comment type="caution">
    <text evidence="4">The sequence shown here is derived from an EMBL/GenBank/DDBJ whole genome shotgun (WGS) entry which is preliminary data.</text>
</comment>
<reference evidence="4" key="1">
    <citation type="submission" date="2021-02" db="EMBL/GenBank/DDBJ databases">
        <authorList>
            <person name="Nowell W R."/>
        </authorList>
    </citation>
    <scope>NUCLEOTIDE SEQUENCE</scope>
</reference>
<protein>
    <submittedName>
        <fullName evidence="4">Uncharacterized protein</fullName>
    </submittedName>
</protein>
<feature type="compositionally biased region" description="Polar residues" evidence="1">
    <location>
        <begin position="86"/>
        <end position="103"/>
    </location>
</feature>
<feature type="region of interest" description="Disordered" evidence="1">
    <location>
        <begin position="72"/>
        <end position="117"/>
    </location>
</feature>
<dbReference type="EMBL" id="CAJNRG010003698">
    <property type="protein sequence ID" value="CAF2059585.1"/>
    <property type="molecule type" value="Genomic_DNA"/>
</dbReference>
<evidence type="ECO:0000313" key="3">
    <source>
        <dbReference type="EMBL" id="CAF2059585.1"/>
    </source>
</evidence>
<evidence type="ECO:0000313" key="5">
    <source>
        <dbReference type="EMBL" id="CAF4454808.1"/>
    </source>
</evidence>
<gene>
    <name evidence="5" type="ORF">GIL414_LOCUS32594</name>
    <name evidence="4" type="ORF">UXM345_LOCUS10917</name>
    <name evidence="3" type="ORF">XDN619_LOCUS10338</name>
</gene>
<proteinExistence type="predicted"/>
<keyword evidence="2" id="KW-0732">Signal</keyword>
<evidence type="ECO:0000313" key="6">
    <source>
        <dbReference type="Proteomes" id="UP000663842"/>
    </source>
</evidence>
<organism evidence="4 6">
    <name type="scientific">Rotaria magnacalcarata</name>
    <dbReference type="NCBI Taxonomy" id="392030"/>
    <lineage>
        <taxon>Eukaryota</taxon>
        <taxon>Metazoa</taxon>
        <taxon>Spiralia</taxon>
        <taxon>Gnathifera</taxon>
        <taxon>Rotifera</taxon>
        <taxon>Eurotatoria</taxon>
        <taxon>Bdelloidea</taxon>
        <taxon>Philodinida</taxon>
        <taxon>Philodinidae</taxon>
        <taxon>Rotaria</taxon>
    </lineage>
</organism>
<dbReference type="AlphaFoldDB" id="A0A819HV15"/>
<feature type="chain" id="PRO_5036235323" evidence="2">
    <location>
        <begin position="23"/>
        <end position="117"/>
    </location>
</feature>
<dbReference type="Proteomes" id="UP000663842">
    <property type="component" value="Unassembled WGS sequence"/>
</dbReference>
<evidence type="ECO:0000313" key="4">
    <source>
        <dbReference type="EMBL" id="CAF3908094.1"/>
    </source>
</evidence>
<accession>A0A819HV15</accession>
<feature type="signal peptide" evidence="2">
    <location>
        <begin position="1"/>
        <end position="22"/>
    </location>
</feature>
<dbReference type="Proteomes" id="UP000663887">
    <property type="component" value="Unassembled WGS sequence"/>
</dbReference>